<sequence>MDEIWEYIFNERLPLHDKKKIERQYIGDMDTVEELMEKGMKSVTWKDAYFNAVFFFSQATTMSEYEDEDCGCVYRHFVPDLYYGMGTFNSDPANTDIYQCFNTDSTYSIHRVARCAHRCPRLTPDRYTHMYPSPADAPRRDCEFYMSLWDAVMVMADCNVSLKHLYITHYHFKDVNLESTHFLDHFIKLLTTVEAITIHSCNEMMHQSIKKVFDIIFVQNKCSIKFISLDGSQLISIAFPYLIDPSQCSLKQLELEFEFNDDNSYKIDEVNSSSHDALSTVQQPHNPFPLTNVPMFQSSFHGIQKSLPILLNESISHLIIEILQHHQELRKLSFFIQYKNAVLQESQLTQCISDLLLRPDFKDLTFETRRIALPVSFNILLRLFHNFFYSPNPVTLSLCLKCPDFPPLTDLLIVNHEQESNKSLELTNCTLSPHFSSLLPCNLVLNSLKVVCFELDVLSSFANLESIKVKSFSLEHGHFFNKTSSAISSLFRIVSAQEWNIIMTISDDVIDLFTSLISEKAYLLRNFGLMNWNISTPSLLSMIQSIFSSLSPADVPHFKLTFNYRLLDDQIVKAFYDLWEKHCNAVKLKKINVLDRREFGKLSYMSVLLEMANEVYAESWR</sequence>
<keyword evidence="2" id="KW-1185">Reference proteome</keyword>
<dbReference type="EnsemblMetazoa" id="XM_020004139.1">
    <property type="protein sequence ID" value="XP_019859698.1"/>
    <property type="gene ID" value="LOC109587930"/>
</dbReference>
<accession>A0AAN0JRJ2</accession>
<protein>
    <submittedName>
        <fullName evidence="1">Uncharacterized protein</fullName>
    </submittedName>
</protein>
<evidence type="ECO:0000313" key="1">
    <source>
        <dbReference type="EnsemblMetazoa" id="XP_019859698.1"/>
    </source>
</evidence>
<dbReference type="Proteomes" id="UP000007879">
    <property type="component" value="Unassembled WGS sequence"/>
</dbReference>
<dbReference type="KEGG" id="aqu:109587930"/>
<dbReference type="GeneID" id="109587930"/>
<name>A0AAN0JRJ2_AMPQE</name>
<reference evidence="1" key="2">
    <citation type="submission" date="2024-06" db="UniProtKB">
        <authorList>
            <consortium name="EnsemblMetazoa"/>
        </authorList>
    </citation>
    <scope>IDENTIFICATION</scope>
</reference>
<dbReference type="RefSeq" id="XP_019859698.1">
    <property type="nucleotide sequence ID" value="XM_020004139.1"/>
</dbReference>
<organism evidence="1 2">
    <name type="scientific">Amphimedon queenslandica</name>
    <name type="common">Sponge</name>
    <dbReference type="NCBI Taxonomy" id="400682"/>
    <lineage>
        <taxon>Eukaryota</taxon>
        <taxon>Metazoa</taxon>
        <taxon>Porifera</taxon>
        <taxon>Demospongiae</taxon>
        <taxon>Heteroscleromorpha</taxon>
        <taxon>Haplosclerida</taxon>
        <taxon>Niphatidae</taxon>
        <taxon>Amphimedon</taxon>
    </lineage>
</organism>
<evidence type="ECO:0000313" key="2">
    <source>
        <dbReference type="Proteomes" id="UP000007879"/>
    </source>
</evidence>
<dbReference type="AlphaFoldDB" id="A0AAN0JRJ2"/>
<proteinExistence type="predicted"/>
<reference evidence="2" key="1">
    <citation type="journal article" date="2010" name="Nature">
        <title>The Amphimedon queenslandica genome and the evolution of animal complexity.</title>
        <authorList>
            <person name="Srivastava M."/>
            <person name="Simakov O."/>
            <person name="Chapman J."/>
            <person name="Fahey B."/>
            <person name="Gauthier M.E."/>
            <person name="Mitros T."/>
            <person name="Richards G.S."/>
            <person name="Conaco C."/>
            <person name="Dacre M."/>
            <person name="Hellsten U."/>
            <person name="Larroux C."/>
            <person name="Putnam N.H."/>
            <person name="Stanke M."/>
            <person name="Adamska M."/>
            <person name="Darling A."/>
            <person name="Degnan S.M."/>
            <person name="Oakley T.H."/>
            <person name="Plachetzki D.C."/>
            <person name="Zhai Y."/>
            <person name="Adamski M."/>
            <person name="Calcino A."/>
            <person name="Cummins S.F."/>
            <person name="Goodstein D.M."/>
            <person name="Harris C."/>
            <person name="Jackson D.J."/>
            <person name="Leys S.P."/>
            <person name="Shu S."/>
            <person name="Woodcroft B.J."/>
            <person name="Vervoort M."/>
            <person name="Kosik K.S."/>
            <person name="Manning G."/>
            <person name="Degnan B.M."/>
            <person name="Rokhsar D.S."/>
        </authorList>
    </citation>
    <scope>NUCLEOTIDE SEQUENCE [LARGE SCALE GENOMIC DNA]</scope>
</reference>